<name>A0A0K0DFD4_ANGCA</name>
<dbReference type="WBParaSite" id="ACAC_0000967101-mRNA-1">
    <property type="protein sequence ID" value="ACAC_0000967101-mRNA-1"/>
    <property type="gene ID" value="ACAC_0000967101"/>
</dbReference>
<protein>
    <submittedName>
        <fullName evidence="3">Telomerase reverse transcriptase</fullName>
    </submittedName>
</protein>
<dbReference type="Proteomes" id="UP000035642">
    <property type="component" value="Unassembled WGS sequence"/>
</dbReference>
<evidence type="ECO:0000313" key="2">
    <source>
        <dbReference type="Proteomes" id="UP000035642"/>
    </source>
</evidence>
<reference evidence="3" key="2">
    <citation type="submission" date="2017-02" db="UniProtKB">
        <authorList>
            <consortium name="WormBaseParasite"/>
        </authorList>
    </citation>
    <scope>IDENTIFICATION</scope>
</reference>
<feature type="compositionally biased region" description="Low complexity" evidence="1">
    <location>
        <begin position="38"/>
        <end position="48"/>
    </location>
</feature>
<reference evidence="2" key="1">
    <citation type="submission" date="2012-09" db="EMBL/GenBank/DDBJ databases">
        <authorList>
            <person name="Martin A.A."/>
        </authorList>
    </citation>
    <scope>NUCLEOTIDE SEQUENCE</scope>
</reference>
<sequence>MDGWKPVRVKDERKHQKNGVVHDDADLGQEEGKKPARGRYVGRAAAGAPEVPAPTHARGPVTKRRQAGFGRNTEKASPMSSDCASDMIRESAKQFSNGFVFVRKKSTWTFLNRKLEQFITGNSKYPSGTVQRSMAHFLLQN</sequence>
<feature type="region of interest" description="Disordered" evidence="1">
    <location>
        <begin position="1"/>
        <end position="84"/>
    </location>
</feature>
<keyword evidence="2" id="KW-1185">Reference proteome</keyword>
<accession>A0A0K0DFD4</accession>
<proteinExistence type="predicted"/>
<dbReference type="AlphaFoldDB" id="A0A0K0DFD4"/>
<evidence type="ECO:0000313" key="3">
    <source>
        <dbReference type="WBParaSite" id="ACAC_0000967101-mRNA-1"/>
    </source>
</evidence>
<organism evidence="2 3">
    <name type="scientific">Angiostrongylus cantonensis</name>
    <name type="common">Rat lungworm</name>
    <dbReference type="NCBI Taxonomy" id="6313"/>
    <lineage>
        <taxon>Eukaryota</taxon>
        <taxon>Metazoa</taxon>
        <taxon>Ecdysozoa</taxon>
        <taxon>Nematoda</taxon>
        <taxon>Chromadorea</taxon>
        <taxon>Rhabditida</taxon>
        <taxon>Rhabditina</taxon>
        <taxon>Rhabditomorpha</taxon>
        <taxon>Strongyloidea</taxon>
        <taxon>Metastrongylidae</taxon>
        <taxon>Angiostrongylus</taxon>
    </lineage>
</organism>
<evidence type="ECO:0000256" key="1">
    <source>
        <dbReference type="SAM" id="MobiDB-lite"/>
    </source>
</evidence>
<feature type="compositionally biased region" description="Basic and acidic residues" evidence="1">
    <location>
        <begin position="8"/>
        <end position="34"/>
    </location>
</feature>